<dbReference type="GO" id="GO:0003735">
    <property type="term" value="F:structural constituent of ribosome"/>
    <property type="evidence" value="ECO:0007669"/>
    <property type="project" value="InterPro"/>
</dbReference>
<keyword evidence="19" id="KW-0234">DNA repair</keyword>
<feature type="region of interest" description="Disordered" evidence="25">
    <location>
        <begin position="1073"/>
        <end position="1112"/>
    </location>
</feature>
<dbReference type="Gene3D" id="3.30.1330.30">
    <property type="match status" value="1"/>
</dbReference>
<evidence type="ECO:0000256" key="8">
    <source>
        <dbReference type="ARBA" id="ARBA00022490"/>
    </source>
</evidence>
<evidence type="ECO:0000256" key="12">
    <source>
        <dbReference type="ARBA" id="ARBA00022763"/>
    </source>
</evidence>
<feature type="compositionally biased region" description="Polar residues" evidence="25">
    <location>
        <begin position="1296"/>
        <end position="1311"/>
    </location>
</feature>
<dbReference type="InterPro" id="IPR039776">
    <property type="entry name" value="Pds5"/>
</dbReference>
<dbReference type="FunFam" id="3.30.1330.30:FF:000019">
    <property type="entry name" value="40S ribosomal protein S12"/>
    <property type="match status" value="1"/>
</dbReference>
<dbReference type="GO" id="GO:0000785">
    <property type="term" value="C:chromatin"/>
    <property type="evidence" value="ECO:0007669"/>
    <property type="project" value="TreeGrafter"/>
</dbReference>
<dbReference type="GO" id="GO:0009617">
    <property type="term" value="P:response to bacterium"/>
    <property type="evidence" value="ECO:0007669"/>
    <property type="project" value="UniProtKB-ARBA"/>
</dbReference>
<feature type="region of interest" description="Disordered" evidence="25">
    <location>
        <begin position="1049"/>
        <end position="1068"/>
    </location>
</feature>
<comment type="subcellular location">
    <subcellularLocation>
        <location evidence="4">Cytoplasm</location>
    </subcellularLocation>
    <subcellularLocation>
        <location evidence="3">Nucleus</location>
    </subcellularLocation>
</comment>
<dbReference type="SUPFAM" id="SSF48371">
    <property type="entry name" value="ARM repeat"/>
    <property type="match status" value="1"/>
</dbReference>
<feature type="compositionally biased region" description="Polar residues" evidence="25">
    <location>
        <begin position="1322"/>
        <end position="1334"/>
    </location>
</feature>
<keyword evidence="20" id="KW-0539">Nucleus</keyword>
<accession>A0A6N2M8Q6</accession>
<keyword evidence="13" id="KW-0498">Mitosis</keyword>
<dbReference type="GO" id="GO:0003676">
    <property type="term" value="F:nucleic acid binding"/>
    <property type="evidence" value="ECO:0007669"/>
    <property type="project" value="InterPro"/>
</dbReference>
<dbReference type="GO" id="GO:0006412">
    <property type="term" value="P:translation"/>
    <property type="evidence" value="ECO:0007669"/>
    <property type="project" value="InterPro"/>
</dbReference>
<dbReference type="GO" id="GO:0005634">
    <property type="term" value="C:nucleus"/>
    <property type="evidence" value="ECO:0007669"/>
    <property type="project" value="UniProtKB-SubCell"/>
</dbReference>
<evidence type="ECO:0000313" key="27">
    <source>
        <dbReference type="EMBL" id="VFU49158.1"/>
    </source>
</evidence>
<dbReference type="InterPro" id="IPR012337">
    <property type="entry name" value="RNaseH-like_sf"/>
</dbReference>
<dbReference type="GO" id="GO:0004535">
    <property type="term" value="F:poly(A)-specific ribonuclease activity"/>
    <property type="evidence" value="ECO:0007669"/>
    <property type="project" value="UniProtKB-EC"/>
</dbReference>
<evidence type="ECO:0000256" key="10">
    <source>
        <dbReference type="ARBA" id="ARBA00022722"/>
    </source>
</evidence>
<protein>
    <recommendedName>
        <fullName evidence="24">40S ribosomal protein S12</fullName>
    </recommendedName>
</protein>
<dbReference type="InterPro" id="IPR006941">
    <property type="entry name" value="RNase_CAF1"/>
</dbReference>
<dbReference type="GO" id="GO:0051301">
    <property type="term" value="P:cell division"/>
    <property type="evidence" value="ECO:0007669"/>
    <property type="project" value="UniProtKB-KW"/>
</dbReference>
<feature type="compositionally biased region" description="Polar residues" evidence="25">
    <location>
        <begin position="898"/>
        <end position="915"/>
    </location>
</feature>
<feature type="compositionally biased region" description="Low complexity" evidence="25">
    <location>
        <begin position="916"/>
        <end position="931"/>
    </location>
</feature>
<dbReference type="GO" id="GO:0035825">
    <property type="term" value="P:homologous recombination"/>
    <property type="evidence" value="ECO:0007669"/>
    <property type="project" value="UniProtKB-ARBA"/>
</dbReference>
<evidence type="ECO:0000256" key="16">
    <source>
        <dbReference type="ARBA" id="ARBA00022980"/>
    </source>
</evidence>
<keyword evidence="8" id="KW-0963">Cytoplasm</keyword>
<dbReference type="InterPro" id="IPR036397">
    <property type="entry name" value="RNaseH_sf"/>
</dbReference>
<evidence type="ECO:0000256" key="25">
    <source>
        <dbReference type="SAM" id="MobiDB-lite"/>
    </source>
</evidence>
<feature type="compositionally biased region" description="Basic and acidic residues" evidence="25">
    <location>
        <begin position="870"/>
        <end position="880"/>
    </location>
</feature>
<dbReference type="PROSITE" id="PS01189">
    <property type="entry name" value="RIBOSOMAL_S12E"/>
    <property type="match status" value="1"/>
</dbReference>
<dbReference type="Gene3D" id="2.30.30.140">
    <property type="match status" value="1"/>
</dbReference>
<dbReference type="SUPFAM" id="SSF55315">
    <property type="entry name" value="L30e-like"/>
    <property type="match status" value="1"/>
</dbReference>
<evidence type="ECO:0000256" key="1">
    <source>
        <dbReference type="ARBA" id="ARBA00001663"/>
    </source>
</evidence>
<evidence type="ECO:0000256" key="20">
    <source>
        <dbReference type="ARBA" id="ARBA00023242"/>
    </source>
</evidence>
<evidence type="ECO:0000256" key="5">
    <source>
        <dbReference type="ARBA" id="ARBA00005824"/>
    </source>
</evidence>
<evidence type="ECO:0000256" key="22">
    <source>
        <dbReference type="ARBA" id="ARBA00023306"/>
    </source>
</evidence>
<dbReference type="SUPFAM" id="SSF53098">
    <property type="entry name" value="Ribonuclease H-like"/>
    <property type="match status" value="1"/>
</dbReference>
<keyword evidence="21 24" id="KW-0687">Ribonucleoprotein</keyword>
<dbReference type="PANTHER" id="PTHR12663">
    <property type="entry name" value="ANDROGEN INDUCED INHIBITOR OF PROLIFERATION AS3 / PDS5-RELATED"/>
    <property type="match status" value="1"/>
</dbReference>
<evidence type="ECO:0000256" key="14">
    <source>
        <dbReference type="ARBA" id="ARBA00022801"/>
    </source>
</evidence>
<comment type="subunit">
    <text evidence="7">Component of the CCR4-NOT complex, at least composed of CRR4 and CAF1 proteins.</text>
</comment>
<dbReference type="InterPro" id="IPR016024">
    <property type="entry name" value="ARM-type_fold"/>
</dbReference>
<feature type="compositionally biased region" description="Basic and acidic residues" evidence="25">
    <location>
        <begin position="966"/>
        <end position="991"/>
    </location>
</feature>
<keyword evidence="17" id="KW-0805">Transcription regulation</keyword>
<keyword evidence="16 24" id="KW-0689">Ribosomal protein</keyword>
<comment type="cofactor">
    <cofactor evidence="2">
        <name>a divalent metal cation</name>
        <dbReference type="ChEBI" id="CHEBI:60240"/>
    </cofactor>
</comment>
<dbReference type="EMBL" id="CAADRP010001707">
    <property type="protein sequence ID" value="VFU49158.1"/>
    <property type="molecule type" value="Genomic_DNA"/>
</dbReference>
<evidence type="ECO:0000256" key="2">
    <source>
        <dbReference type="ARBA" id="ARBA00001968"/>
    </source>
</evidence>
<dbReference type="InterPro" id="IPR047860">
    <property type="entry name" value="Ribosomal_eS12_CS"/>
</dbReference>
<feature type="compositionally biased region" description="Basic and acidic residues" evidence="25">
    <location>
        <begin position="1081"/>
        <end position="1093"/>
    </location>
</feature>
<dbReference type="GO" id="GO:0006952">
    <property type="term" value="P:defense response"/>
    <property type="evidence" value="ECO:0007669"/>
    <property type="project" value="UniProtKB-ARBA"/>
</dbReference>
<keyword evidence="15" id="KW-0269">Exonuclease</keyword>
<comment type="catalytic activity">
    <reaction evidence="1">
        <text>Exonucleolytic cleavage of poly(A) to 5'-AMP.</text>
        <dbReference type="EC" id="3.1.13.4"/>
    </reaction>
</comment>
<dbReference type="GO" id="GO:0006281">
    <property type="term" value="P:DNA repair"/>
    <property type="evidence" value="ECO:0007669"/>
    <property type="project" value="UniProtKB-KW"/>
</dbReference>
<dbReference type="FunFam" id="3.30.420.10:FF:000027">
    <property type="entry name" value="Putative CCR4-associated factor 1 7"/>
    <property type="match status" value="1"/>
</dbReference>
<evidence type="ECO:0000256" key="4">
    <source>
        <dbReference type="ARBA" id="ARBA00004496"/>
    </source>
</evidence>
<keyword evidence="9" id="KW-0132">Cell division</keyword>
<dbReference type="GO" id="GO:0005840">
    <property type="term" value="C:ribosome"/>
    <property type="evidence" value="ECO:0007669"/>
    <property type="project" value="UniProtKB-KW"/>
</dbReference>
<evidence type="ECO:0000256" key="17">
    <source>
        <dbReference type="ARBA" id="ARBA00023015"/>
    </source>
</evidence>
<dbReference type="InterPro" id="IPR004038">
    <property type="entry name" value="Ribosomal_eL8/eL30/eS12/Gad45"/>
</dbReference>
<keyword evidence="22" id="KW-0131">Cell cycle</keyword>
<feature type="compositionally biased region" description="Basic and acidic residues" evidence="25">
    <location>
        <begin position="1337"/>
        <end position="1346"/>
    </location>
</feature>
<evidence type="ECO:0000256" key="11">
    <source>
        <dbReference type="ARBA" id="ARBA00022723"/>
    </source>
</evidence>
<name>A0A6N2M8Q6_SALVM</name>
<evidence type="ECO:0000256" key="7">
    <source>
        <dbReference type="ARBA" id="ARBA00011757"/>
    </source>
</evidence>
<dbReference type="PRINTS" id="PR00972">
    <property type="entry name" value="RIBSOMALS12E"/>
</dbReference>
<comment type="similarity">
    <text evidence="6">Belongs to the CAF1 family.</text>
</comment>
<dbReference type="Gene3D" id="3.30.420.10">
    <property type="entry name" value="Ribonuclease H-like superfamily/Ribonuclease H"/>
    <property type="match status" value="1"/>
</dbReference>
<evidence type="ECO:0000256" key="13">
    <source>
        <dbReference type="ARBA" id="ARBA00022776"/>
    </source>
</evidence>
<keyword evidence="10" id="KW-0540">Nuclease</keyword>
<reference evidence="27" key="1">
    <citation type="submission" date="2019-03" db="EMBL/GenBank/DDBJ databases">
        <authorList>
            <person name="Mank J."/>
            <person name="Almeida P."/>
        </authorList>
    </citation>
    <scope>NUCLEOTIDE SEQUENCE</scope>
    <source>
        <strain evidence="27">78183</strain>
    </source>
</reference>
<dbReference type="GO" id="GO:0007064">
    <property type="term" value="P:mitotic sister chromatid cohesion"/>
    <property type="evidence" value="ECO:0007669"/>
    <property type="project" value="InterPro"/>
</dbReference>
<proteinExistence type="inferred from homology"/>
<comment type="function">
    <text evidence="23">Ubiquitous transcription factor required for a diverse set of processes. It is a component of the CCR4 complex involved in the control of gene expression.</text>
</comment>
<evidence type="ECO:0000256" key="21">
    <source>
        <dbReference type="ARBA" id="ARBA00023274"/>
    </source>
</evidence>
<sequence>MFVSLSLEDILSDSSRLFYSRFGFVCWTLGIKQFCCGFDFVMSLLLKGDSILIREVWNDNLEEEFARIREIVDDFPYIAMDTEFPGIVLRPVGNFKNSNDYHYQTLKDNVDMLKLIQLGLTFSDEQGNLPTCGTDKFCIWQFNFREFNVNKDVFANDSIELLRQSGIDFKKNNENGIDAVRFGELLMSSGIVLNDNVYWVTFHSGYDFGYLLKLLTCQNLPETQAGFFNWINMYFPTLYDIKHLMKFCNSLHGGLNKLAELLEVERVGISHQAGSDSLLTACTFRKLKENFFSGSLEKYAGVLYGLGFCPSYIIVSRHHPSPCFADTQAASPSSLAKQGDSKIINKTRKMSGEETPTPAPAPAETPAQPLEAMDLMTALQLVLKKSLAHGGLARGLHEGAKVIEKHAAQLCVLAEDCNQPDYIKLVKALCADHGVGLLTVPSAKTLGEWAGLCKIDSEGNARKVVGCSCVVVKDYGETSEGYNVVQEHSVKMPDSEIELQERLKEAGNGLLNPPSSVDDLLDLLDKLERFLSNVDQAPPRSMQDALLPTMKALISSVLLRHSDEDVRFAVASCMSEITRITAPDAPYNDDQMKEIFQLTVASFKKLSHASGHCYTKAISILENVARVRSCLVMLDLELDELIIEMFQHFLKFIRSNHPQNVILAMETIMTLVIDESEEISEELLTLLLSSVKKQNQSISHIAQELGERVITNSAAKLKPYLKEAVQSTGILLDEYAPIVASIFQDDTRTLEGDYSNRSGEHLGLSPNAACQGVVFEGKDVILKSKASKGTASTRNAGTFKKDNASKMLEPCSLTKHSKSTDAWDKAETEVRLEKEPKTIPSKRGWKPNFLMNPEEGYDPWFNTGRKPTKLPREKHHDKGTDVLPSETPVSKKVALSLKHSSVTKPTGFTPKTGQISGSSSVSPQQWVSSGSHPKSSRPKKKGISMNGHADPSPLSLSKGESLSAQVEEKAPKSDDTNWRKRSKETSDSEAKKQKHSRKVGLGSKTTKKISLSSGHVVSAKKSDLLFEPEEMPLHQSIVIAVRRFNKHGLSVPTGTKKRRLLDGTSDEDVTEAFRDKKAKSLHRDGSYLEETPKTKIKRKRTPRKEVSSETPDLAEQLVGSKIKVWWPQDKRFYEGVVDSYDPIKKKHRVLYGDGDEEKLNLNRQRWELIKDDIFAVQEQEIDVPKSATSSGVLQKAKSETKSNSLKRSKAVSSLKRAENISKTRARRSAYGAVVEKPADHNTSGPDSGSEDDGKNTPGPDSGTEDDGKSTSGPGSGSKDDGENSTVKLNIDDPLTDINSKQAVLETVNPSDNGGPKAGTEYCSFNSEQTTSVGVTLSKDESSKGDDECQGSDGSNREQQGEVSSSFSPETE</sequence>
<evidence type="ECO:0000256" key="15">
    <source>
        <dbReference type="ARBA" id="ARBA00022839"/>
    </source>
</evidence>
<keyword evidence="18" id="KW-0804">Transcription</keyword>
<evidence type="ECO:0000256" key="3">
    <source>
        <dbReference type="ARBA" id="ARBA00004123"/>
    </source>
</evidence>
<evidence type="ECO:0000256" key="24">
    <source>
        <dbReference type="RuleBase" id="RU000670"/>
    </source>
</evidence>
<dbReference type="Pfam" id="PF01248">
    <property type="entry name" value="Ribosomal_L7Ae"/>
    <property type="match status" value="1"/>
</dbReference>
<evidence type="ECO:0000256" key="23">
    <source>
        <dbReference type="ARBA" id="ARBA00025148"/>
    </source>
</evidence>
<feature type="region of interest" description="Disordered" evidence="25">
    <location>
        <begin position="856"/>
        <end position="1014"/>
    </location>
</feature>
<evidence type="ECO:0000256" key="18">
    <source>
        <dbReference type="ARBA" id="ARBA00023163"/>
    </source>
</evidence>
<feature type="region of interest" description="Disordered" evidence="25">
    <location>
        <begin position="1181"/>
        <end position="1371"/>
    </location>
</feature>
<dbReference type="Pfam" id="PF20168">
    <property type="entry name" value="PDS5"/>
    <property type="match status" value="1"/>
</dbReference>
<feature type="compositionally biased region" description="Polar residues" evidence="25">
    <location>
        <begin position="954"/>
        <end position="964"/>
    </location>
</feature>
<comment type="similarity">
    <text evidence="5 24">Belongs to the eukaryotic ribosomal protein eS12 family.</text>
</comment>
<evidence type="ECO:0000259" key="26">
    <source>
        <dbReference type="Pfam" id="PF01248"/>
    </source>
</evidence>
<gene>
    <name evidence="27" type="ORF">SVIM_LOCUS323820</name>
</gene>
<dbReference type="CDD" id="cd20404">
    <property type="entry name" value="Tudor_Agenet_AtEML-like"/>
    <property type="match status" value="1"/>
</dbReference>
<dbReference type="InterPro" id="IPR000530">
    <property type="entry name" value="Ribosomal_eS12"/>
</dbReference>
<dbReference type="GO" id="GO:0000289">
    <property type="term" value="P:nuclear-transcribed mRNA poly(A) tail shortening"/>
    <property type="evidence" value="ECO:0007669"/>
    <property type="project" value="UniProtKB-ARBA"/>
</dbReference>
<keyword evidence="12" id="KW-0227">DNA damage</keyword>
<evidence type="ECO:0000256" key="9">
    <source>
        <dbReference type="ARBA" id="ARBA00022618"/>
    </source>
</evidence>
<dbReference type="PANTHER" id="PTHR12663:SF69">
    <property type="entry name" value="SISTER CHROMATID COHESION PROTEIN PDS5 HOMOLOG E"/>
    <property type="match status" value="1"/>
</dbReference>
<dbReference type="GO" id="GO:0046872">
    <property type="term" value="F:metal ion binding"/>
    <property type="evidence" value="ECO:0007669"/>
    <property type="project" value="UniProtKB-KW"/>
</dbReference>
<feature type="compositionally biased region" description="Polar residues" evidence="25">
    <location>
        <begin position="1360"/>
        <end position="1371"/>
    </location>
</feature>
<dbReference type="Pfam" id="PF04857">
    <property type="entry name" value="CAF1"/>
    <property type="match status" value="1"/>
</dbReference>
<dbReference type="InterPro" id="IPR029064">
    <property type="entry name" value="Ribosomal_eL30-like_sf"/>
</dbReference>
<organism evidence="27">
    <name type="scientific">Salix viminalis</name>
    <name type="common">Common osier</name>
    <name type="synonym">Basket willow</name>
    <dbReference type="NCBI Taxonomy" id="40686"/>
    <lineage>
        <taxon>Eukaryota</taxon>
        <taxon>Viridiplantae</taxon>
        <taxon>Streptophyta</taxon>
        <taxon>Embryophyta</taxon>
        <taxon>Tracheophyta</taxon>
        <taxon>Spermatophyta</taxon>
        <taxon>Magnoliopsida</taxon>
        <taxon>eudicotyledons</taxon>
        <taxon>Gunneridae</taxon>
        <taxon>Pentapetalae</taxon>
        <taxon>rosids</taxon>
        <taxon>fabids</taxon>
        <taxon>Malpighiales</taxon>
        <taxon>Salicaceae</taxon>
        <taxon>Saliceae</taxon>
        <taxon>Salix</taxon>
    </lineage>
</organism>
<keyword evidence="11" id="KW-0479">Metal-binding</keyword>
<evidence type="ECO:0000256" key="6">
    <source>
        <dbReference type="ARBA" id="ARBA00008372"/>
    </source>
</evidence>
<dbReference type="SUPFAM" id="SSF63748">
    <property type="entry name" value="Tudor/PWWP/MBT"/>
    <property type="match status" value="1"/>
</dbReference>
<dbReference type="GO" id="GO:0005737">
    <property type="term" value="C:cytoplasm"/>
    <property type="evidence" value="ECO:0007669"/>
    <property type="project" value="UniProtKB-SubCell"/>
</dbReference>
<evidence type="ECO:0000256" key="19">
    <source>
        <dbReference type="ARBA" id="ARBA00023204"/>
    </source>
</evidence>
<feature type="domain" description="Ribosomal protein eL8/eL30/eS12/Gadd45" evidence="26">
    <location>
        <begin position="378"/>
        <end position="471"/>
    </location>
</feature>
<keyword evidence="14" id="KW-0378">Hydrolase</keyword>
<dbReference type="GO" id="GO:1990904">
    <property type="term" value="C:ribonucleoprotein complex"/>
    <property type="evidence" value="ECO:0007669"/>
    <property type="project" value="UniProtKB-KW"/>
</dbReference>